<accession>A0A1X2ISF4</accession>
<feature type="transmembrane region" description="Helical" evidence="2">
    <location>
        <begin position="457"/>
        <end position="477"/>
    </location>
</feature>
<dbReference type="AlphaFoldDB" id="A0A1X2ISF4"/>
<feature type="transmembrane region" description="Helical" evidence="2">
    <location>
        <begin position="781"/>
        <end position="801"/>
    </location>
</feature>
<dbReference type="OrthoDB" id="191995at2759"/>
<feature type="transmembrane region" description="Helical" evidence="2">
    <location>
        <begin position="424"/>
        <end position="442"/>
    </location>
</feature>
<feature type="region of interest" description="Disordered" evidence="1">
    <location>
        <begin position="1"/>
        <end position="67"/>
    </location>
</feature>
<keyword evidence="2" id="KW-0812">Transmembrane</keyword>
<reference evidence="3 4" key="1">
    <citation type="submission" date="2016-07" db="EMBL/GenBank/DDBJ databases">
        <title>Pervasive Adenine N6-methylation of Active Genes in Fungi.</title>
        <authorList>
            <consortium name="DOE Joint Genome Institute"/>
            <person name="Mondo S.J."/>
            <person name="Dannebaum R.O."/>
            <person name="Kuo R.C."/>
            <person name="Labutti K."/>
            <person name="Haridas S."/>
            <person name="Kuo A."/>
            <person name="Salamov A."/>
            <person name="Ahrendt S.R."/>
            <person name="Lipzen A."/>
            <person name="Sullivan W."/>
            <person name="Andreopoulos W.B."/>
            <person name="Clum A."/>
            <person name="Lindquist E."/>
            <person name="Daum C."/>
            <person name="Ramamoorthy G.K."/>
            <person name="Gryganskyi A."/>
            <person name="Culley D."/>
            <person name="Magnuson J.K."/>
            <person name="James T.Y."/>
            <person name="O'Malley M.A."/>
            <person name="Stajich J.E."/>
            <person name="Spatafora J.W."/>
            <person name="Visel A."/>
            <person name="Grigoriev I.V."/>
        </authorList>
    </citation>
    <scope>NUCLEOTIDE SEQUENCE [LARGE SCALE GENOMIC DNA]</scope>
    <source>
        <strain evidence="3 4">NRRL 1336</strain>
    </source>
</reference>
<dbReference type="STRING" id="90262.A0A1X2ISF4"/>
<feature type="transmembrane region" description="Helical" evidence="2">
    <location>
        <begin position="748"/>
        <end position="769"/>
    </location>
</feature>
<protein>
    <submittedName>
        <fullName evidence="3">Bacterial low temperature requirement A protein-domain-containing protein</fullName>
    </submittedName>
</protein>
<feature type="transmembrane region" description="Helical" evidence="2">
    <location>
        <begin position="308"/>
        <end position="328"/>
    </location>
</feature>
<evidence type="ECO:0000256" key="1">
    <source>
        <dbReference type="SAM" id="MobiDB-lite"/>
    </source>
</evidence>
<feature type="transmembrane region" description="Helical" evidence="2">
    <location>
        <begin position="807"/>
        <end position="826"/>
    </location>
</feature>
<name>A0A1X2ISF4_9FUNG</name>
<feature type="transmembrane region" description="Helical" evidence="2">
    <location>
        <begin position="364"/>
        <end position="388"/>
    </location>
</feature>
<feature type="transmembrane region" description="Helical" evidence="2">
    <location>
        <begin position="334"/>
        <end position="352"/>
    </location>
</feature>
<feature type="compositionally biased region" description="Polar residues" evidence="1">
    <location>
        <begin position="614"/>
        <end position="633"/>
    </location>
</feature>
<feature type="transmembrane region" description="Helical" evidence="2">
    <location>
        <begin position="687"/>
        <end position="709"/>
    </location>
</feature>
<evidence type="ECO:0000313" key="3">
    <source>
        <dbReference type="EMBL" id="ORZ21477.1"/>
    </source>
</evidence>
<keyword evidence="2" id="KW-0472">Membrane</keyword>
<feature type="transmembrane region" description="Helical" evidence="2">
    <location>
        <begin position="520"/>
        <end position="540"/>
    </location>
</feature>
<feature type="region of interest" description="Disordered" evidence="1">
    <location>
        <begin position="564"/>
        <end position="633"/>
    </location>
</feature>
<feature type="compositionally biased region" description="Basic and acidic residues" evidence="1">
    <location>
        <begin position="106"/>
        <end position="119"/>
    </location>
</feature>
<gene>
    <name evidence="3" type="ORF">BCR42DRAFT_407616</name>
</gene>
<sequence>MSTTGRGTIRRGPTMRGGYRPPVENQSRQPTLASRRKKNADEEQFIALNQSSKGPRYHDDNDGDNDEHVEMTNIDIGNSDEKNINTYHHGDETFGDVLSHPLEELQAHRKRKEEFEERKQKSRSGVLDQVEPEHLQDFVVVVHFRQLRGNQGFAIDHDKAAQFAKKIGLTQKQRIQFNGVRDTDGLTAFLYKTECEFSIKIHHKTVAARHSTHLEHDDHEHNPNNDIIEFNDNVYVEFKPKHNHHDPNAMELSRRPFFQYPEPDLSADIGQEKAASWLELFYDLFYVATLTQFTHTHVIKDWTSLGTYASWFIITWWAWISSSLYTARFDTDDVVHHIWKLIEMCAVIGMAGSSDHFLNSPGYVYGYIALKSVLVIEYTIVFVVAVMIRSKSKLPLSFYIGANLVSIALWGSSLLILENKIHRVLWYLGLLTEILVNIIVRGDKTLSWAASHLAERLGLLTLIVLGENLMSLVPLVATSGTATLIMIPNFMAVTIIFGFFFMYFEDFNKEVFLHNKYHQVWVYLHFPLHLLQVAFGISLIDTLKVYKQQMESEGRLPSIGAANAHETASTPSSGSEHGQTSTTSSGTDHASAALSSSHGGGHQETPSVAKGNIHGSSIPATETASNAHASSTHKVAKRAIKSIRILSSDQSFDEYNPMKMTINIQQQQQRQQSLHSLSRKPSAPSIYAGYLTWGNYAAHVMVSTLMPMLTSYSIDNNEIDKPTHHTLSRRSGSGAEENAVLSDEEKVFVYKTFLIFGGGIIVVNSFIKLLNTKISDMYGKLIIGGRVLVACILWSLCAVPFAQLDAIILLTVMLGSLGILALVDLLD</sequence>
<evidence type="ECO:0000313" key="4">
    <source>
        <dbReference type="Proteomes" id="UP000193560"/>
    </source>
</evidence>
<dbReference type="Pfam" id="PF06772">
    <property type="entry name" value="LtrA"/>
    <property type="match status" value="1"/>
</dbReference>
<dbReference type="PANTHER" id="PTHR42101:SF1">
    <property type="entry name" value="LOW TEMPERATURE REQUIREMENT A"/>
    <property type="match status" value="1"/>
</dbReference>
<feature type="region of interest" description="Disordered" evidence="1">
    <location>
        <begin position="106"/>
        <end position="126"/>
    </location>
</feature>
<dbReference type="EMBL" id="MCGE01000005">
    <property type="protein sequence ID" value="ORZ21477.1"/>
    <property type="molecule type" value="Genomic_DNA"/>
</dbReference>
<feature type="transmembrane region" description="Helical" evidence="2">
    <location>
        <begin position="484"/>
        <end position="504"/>
    </location>
</feature>
<dbReference type="PANTHER" id="PTHR42101">
    <property type="entry name" value="CHROMOSOME 16, WHOLE GENOME SHOTGUN SEQUENCE"/>
    <property type="match status" value="1"/>
</dbReference>
<organism evidence="3 4">
    <name type="scientific">Absidia repens</name>
    <dbReference type="NCBI Taxonomy" id="90262"/>
    <lineage>
        <taxon>Eukaryota</taxon>
        <taxon>Fungi</taxon>
        <taxon>Fungi incertae sedis</taxon>
        <taxon>Mucoromycota</taxon>
        <taxon>Mucoromycotina</taxon>
        <taxon>Mucoromycetes</taxon>
        <taxon>Mucorales</taxon>
        <taxon>Cunninghamellaceae</taxon>
        <taxon>Absidia</taxon>
    </lineage>
</organism>
<keyword evidence="2" id="KW-1133">Transmembrane helix</keyword>
<evidence type="ECO:0000256" key="2">
    <source>
        <dbReference type="SAM" id="Phobius"/>
    </source>
</evidence>
<dbReference type="Proteomes" id="UP000193560">
    <property type="component" value="Unassembled WGS sequence"/>
</dbReference>
<feature type="compositionally biased region" description="Basic and acidic residues" evidence="1">
    <location>
        <begin position="56"/>
        <end position="67"/>
    </location>
</feature>
<dbReference type="InterPro" id="IPR010640">
    <property type="entry name" value="Low_temperature_requirement_A"/>
</dbReference>
<comment type="caution">
    <text evidence="3">The sequence shown here is derived from an EMBL/GenBank/DDBJ whole genome shotgun (WGS) entry which is preliminary data.</text>
</comment>
<feature type="transmembrane region" description="Helical" evidence="2">
    <location>
        <begin position="394"/>
        <end position="417"/>
    </location>
</feature>
<feature type="compositionally biased region" description="Polar residues" evidence="1">
    <location>
        <begin position="566"/>
        <end position="588"/>
    </location>
</feature>
<keyword evidence="4" id="KW-1185">Reference proteome</keyword>
<feature type="compositionally biased region" description="Low complexity" evidence="1">
    <location>
        <begin position="1"/>
        <end position="18"/>
    </location>
</feature>
<proteinExistence type="predicted"/>